<dbReference type="PANTHER" id="PTHR31973:SF187">
    <property type="entry name" value="MUTATOR TRANSPOSASE MUDRA PROTEIN"/>
    <property type="match status" value="1"/>
</dbReference>
<keyword evidence="1" id="KW-0732">Signal</keyword>
<comment type="caution">
    <text evidence="2">The sequence shown here is derived from an EMBL/GenBank/DDBJ whole genome shotgun (WGS) entry which is preliminary data.</text>
</comment>
<evidence type="ECO:0000256" key="1">
    <source>
        <dbReference type="SAM" id="SignalP"/>
    </source>
</evidence>
<dbReference type="EMBL" id="JACGWN010000010">
    <property type="protein sequence ID" value="KAL0427393.1"/>
    <property type="molecule type" value="Genomic_DNA"/>
</dbReference>
<reference evidence="2" key="2">
    <citation type="journal article" date="2024" name="Plant">
        <title>Genomic evolution and insights into agronomic trait innovations of Sesamum species.</title>
        <authorList>
            <person name="Miao H."/>
            <person name="Wang L."/>
            <person name="Qu L."/>
            <person name="Liu H."/>
            <person name="Sun Y."/>
            <person name="Le M."/>
            <person name="Wang Q."/>
            <person name="Wei S."/>
            <person name="Zheng Y."/>
            <person name="Lin W."/>
            <person name="Duan Y."/>
            <person name="Cao H."/>
            <person name="Xiong S."/>
            <person name="Wang X."/>
            <person name="Wei L."/>
            <person name="Li C."/>
            <person name="Ma Q."/>
            <person name="Ju M."/>
            <person name="Zhao R."/>
            <person name="Li G."/>
            <person name="Mu C."/>
            <person name="Tian Q."/>
            <person name="Mei H."/>
            <person name="Zhang T."/>
            <person name="Gao T."/>
            <person name="Zhang H."/>
        </authorList>
    </citation>
    <scope>NUCLEOTIDE SEQUENCE</scope>
    <source>
        <strain evidence="2">KEN1</strain>
    </source>
</reference>
<proteinExistence type="predicted"/>
<evidence type="ECO:0000313" key="2">
    <source>
        <dbReference type="EMBL" id="KAL0427393.1"/>
    </source>
</evidence>
<organism evidence="2">
    <name type="scientific">Sesamum latifolium</name>
    <dbReference type="NCBI Taxonomy" id="2727402"/>
    <lineage>
        <taxon>Eukaryota</taxon>
        <taxon>Viridiplantae</taxon>
        <taxon>Streptophyta</taxon>
        <taxon>Embryophyta</taxon>
        <taxon>Tracheophyta</taxon>
        <taxon>Spermatophyta</taxon>
        <taxon>Magnoliopsida</taxon>
        <taxon>eudicotyledons</taxon>
        <taxon>Gunneridae</taxon>
        <taxon>Pentapetalae</taxon>
        <taxon>asterids</taxon>
        <taxon>lamiids</taxon>
        <taxon>Lamiales</taxon>
        <taxon>Pedaliaceae</taxon>
        <taxon>Sesamum</taxon>
    </lineage>
</organism>
<name>A0AAW2VDV4_9LAMI</name>
<protein>
    <submittedName>
        <fullName evidence="2">Uncharacterized protein</fullName>
    </submittedName>
</protein>
<feature type="signal peptide" evidence="1">
    <location>
        <begin position="1"/>
        <end position="19"/>
    </location>
</feature>
<sequence length="194" mass="22424">MGITGYSLLPLLLLSTQNARNLGAFSLRICQGWWEASLLTSHGHLWLTDRMGMPSKEVFLASSQRSYNAADFNFALYRIKELKPAAYEWLLKIPAELWSRHAFDHRLKNDHVTNNLSKSFNHWVGEHRSKPILTLVDGLMAKLMCRLQKRKMKGIKWSGILVPNAVKELNNIKEEPRRCHLLVAGKHEFEVQEY</sequence>
<feature type="chain" id="PRO_5043351878" evidence="1">
    <location>
        <begin position="20"/>
        <end position="194"/>
    </location>
</feature>
<reference evidence="2" key="1">
    <citation type="submission" date="2020-06" db="EMBL/GenBank/DDBJ databases">
        <authorList>
            <person name="Li T."/>
            <person name="Hu X."/>
            <person name="Zhang T."/>
            <person name="Song X."/>
            <person name="Zhang H."/>
            <person name="Dai N."/>
            <person name="Sheng W."/>
            <person name="Hou X."/>
            <person name="Wei L."/>
        </authorList>
    </citation>
    <scope>NUCLEOTIDE SEQUENCE</scope>
    <source>
        <strain evidence="2">KEN1</strain>
        <tissue evidence="2">Leaf</tissue>
    </source>
</reference>
<dbReference type="AlphaFoldDB" id="A0AAW2VDV4"/>
<accession>A0AAW2VDV4</accession>
<gene>
    <name evidence="2" type="ORF">Slati_2914100</name>
</gene>
<dbReference type="PANTHER" id="PTHR31973">
    <property type="entry name" value="POLYPROTEIN, PUTATIVE-RELATED"/>
    <property type="match status" value="1"/>
</dbReference>